<dbReference type="GeneID" id="54487363"/>
<organism evidence="3 4">
    <name type="scientific">Pseudovirgaria hyperparasitica</name>
    <dbReference type="NCBI Taxonomy" id="470096"/>
    <lineage>
        <taxon>Eukaryota</taxon>
        <taxon>Fungi</taxon>
        <taxon>Dikarya</taxon>
        <taxon>Ascomycota</taxon>
        <taxon>Pezizomycotina</taxon>
        <taxon>Dothideomycetes</taxon>
        <taxon>Dothideomycetes incertae sedis</taxon>
        <taxon>Acrospermales</taxon>
        <taxon>Acrospermaceae</taxon>
        <taxon>Pseudovirgaria</taxon>
    </lineage>
</organism>
<dbReference type="OrthoDB" id="5575722at2759"/>
<reference evidence="3" key="1">
    <citation type="journal article" date="2020" name="Stud. Mycol.">
        <title>101 Dothideomycetes genomes: a test case for predicting lifestyles and emergence of pathogens.</title>
        <authorList>
            <person name="Haridas S."/>
            <person name="Albert R."/>
            <person name="Binder M."/>
            <person name="Bloem J."/>
            <person name="Labutti K."/>
            <person name="Salamov A."/>
            <person name="Andreopoulos B."/>
            <person name="Baker S."/>
            <person name="Barry K."/>
            <person name="Bills G."/>
            <person name="Bluhm B."/>
            <person name="Cannon C."/>
            <person name="Castanera R."/>
            <person name="Culley D."/>
            <person name="Daum C."/>
            <person name="Ezra D."/>
            <person name="Gonzalez J."/>
            <person name="Henrissat B."/>
            <person name="Kuo A."/>
            <person name="Liang C."/>
            <person name="Lipzen A."/>
            <person name="Lutzoni F."/>
            <person name="Magnuson J."/>
            <person name="Mondo S."/>
            <person name="Nolan M."/>
            <person name="Ohm R."/>
            <person name="Pangilinan J."/>
            <person name="Park H.-J."/>
            <person name="Ramirez L."/>
            <person name="Alfaro M."/>
            <person name="Sun H."/>
            <person name="Tritt A."/>
            <person name="Yoshinaga Y."/>
            <person name="Zwiers L.-H."/>
            <person name="Turgeon B."/>
            <person name="Goodwin S."/>
            <person name="Spatafora J."/>
            <person name="Crous P."/>
            <person name="Grigoriev I."/>
        </authorList>
    </citation>
    <scope>NUCLEOTIDE SEQUENCE</scope>
    <source>
        <strain evidence="3">CBS 121739</strain>
    </source>
</reference>
<sequence>MARSYLSLFVTNLRLLDLHHLSDWPDITEASFATSSKDHQNQKQRIRQAEWALYRLFETWDPSETRSKLQPFFPPFEPLQSINLRAALFRCLNDLKKNGVLGREASLRKTMLDECKGDKFVEMLFFFSTAVLKRKLDDTSRNQSHMSIARKISVASSLRGPEEQIQLVPLLIAHASSISTILKKRTSNTVLYSEVNELLQITSLDITEKDRRYQAIASQTAGADGGILASEAARKQLQDNWVANQKWLEVVINGDEKQGDDDILSGSYNNFLQHIQTGNQQSKRGTKTGLIEDLEGRIRIQERRLRRWDDFQQRFKTANEPDTILESKTSARPLRQPLSIQFSEHECLRPGQSGAPTSPKPAFHRILDYRNVVDATLEELEAMSSRKERPRKPVSANAVRNASGRPVSQGPIPDEASNTTSDVSSASQRPRRQTSQQKLPPTTSQRLDSSSEKLALLEVESDPSITASASVHCSNRIDMQSLSTIMPEIRDTSTVVEAMPTLAEQIVTSVTDASPSPVKREPRLSLVDRTRLSMAAHTFGPSTLMSVTESPDLPSPVPPMPEIPDDRANRRTTLLERTRQSMSLAATKPKPRQSMNKKRQSLFPVNQFETPRKTTWSLEEEKPAEEEVTLEDADYDNIFKSRPKIAHSPAPSPSFIEDTSAIGGEEWESSPLRRFQKTGDA</sequence>
<keyword evidence="4" id="KW-1185">Reference proteome</keyword>
<feature type="compositionally biased region" description="Pro residues" evidence="1">
    <location>
        <begin position="553"/>
        <end position="562"/>
    </location>
</feature>
<dbReference type="GO" id="GO:1990498">
    <property type="term" value="C:mitotic spindle microtubule"/>
    <property type="evidence" value="ECO:0007669"/>
    <property type="project" value="TreeGrafter"/>
</dbReference>
<feature type="region of interest" description="Disordered" evidence="1">
    <location>
        <begin position="542"/>
        <end position="565"/>
    </location>
</feature>
<dbReference type="GO" id="GO:0008017">
    <property type="term" value="F:microtubule binding"/>
    <property type="evidence" value="ECO:0007669"/>
    <property type="project" value="TreeGrafter"/>
</dbReference>
<evidence type="ECO:0000313" key="4">
    <source>
        <dbReference type="Proteomes" id="UP000799437"/>
    </source>
</evidence>
<dbReference type="RefSeq" id="XP_033605528.1">
    <property type="nucleotide sequence ID" value="XM_033746309.1"/>
</dbReference>
<dbReference type="Proteomes" id="UP000799437">
    <property type="component" value="Unassembled WGS sequence"/>
</dbReference>
<dbReference type="PANTHER" id="PTHR16151:SF2">
    <property type="entry name" value="HAUS AUGMIN-LIKE COMPLEX SUBUNIT 6"/>
    <property type="match status" value="1"/>
</dbReference>
<dbReference type="GO" id="GO:0051225">
    <property type="term" value="P:spindle assembly"/>
    <property type="evidence" value="ECO:0007669"/>
    <property type="project" value="InterPro"/>
</dbReference>
<name>A0A6A6WLJ9_9PEZI</name>
<feature type="domain" description="HAUS augmin-like complex subunit 6 N-terminal" evidence="2">
    <location>
        <begin position="9"/>
        <end position="221"/>
    </location>
</feature>
<dbReference type="InterPro" id="IPR026797">
    <property type="entry name" value="HAUS_6"/>
</dbReference>
<evidence type="ECO:0000256" key="1">
    <source>
        <dbReference type="SAM" id="MobiDB-lite"/>
    </source>
</evidence>
<protein>
    <recommendedName>
        <fullName evidence="2">HAUS augmin-like complex subunit 6 N-terminal domain-containing protein</fullName>
    </recommendedName>
</protein>
<dbReference type="InterPro" id="IPR028163">
    <property type="entry name" value="HAUS_6_N"/>
</dbReference>
<evidence type="ECO:0000313" key="3">
    <source>
        <dbReference type="EMBL" id="KAF2763077.1"/>
    </source>
</evidence>
<dbReference type="Pfam" id="PF14661">
    <property type="entry name" value="HAUS6_N"/>
    <property type="match status" value="1"/>
</dbReference>
<feature type="compositionally biased region" description="Polar residues" evidence="1">
    <location>
        <begin position="416"/>
        <end position="448"/>
    </location>
</feature>
<evidence type="ECO:0000259" key="2">
    <source>
        <dbReference type="Pfam" id="PF14661"/>
    </source>
</evidence>
<dbReference type="PANTHER" id="PTHR16151">
    <property type="entry name" value="HAUS AUGMIN-LIKE COMPLEX SUBUNIT 6"/>
    <property type="match status" value="1"/>
</dbReference>
<feature type="region of interest" description="Disordered" evidence="1">
    <location>
        <begin position="382"/>
        <end position="450"/>
    </location>
</feature>
<gene>
    <name evidence="3" type="ORF">EJ05DRAFT_495918</name>
</gene>
<dbReference type="AlphaFoldDB" id="A0A6A6WLJ9"/>
<dbReference type="EMBL" id="ML996565">
    <property type="protein sequence ID" value="KAF2763077.1"/>
    <property type="molecule type" value="Genomic_DNA"/>
</dbReference>
<dbReference type="GO" id="GO:0070652">
    <property type="term" value="C:HAUS complex"/>
    <property type="evidence" value="ECO:0007669"/>
    <property type="project" value="InterPro"/>
</dbReference>
<proteinExistence type="predicted"/>
<accession>A0A6A6WLJ9</accession>